<name>A0AAU7DEX2_9BACT</name>
<dbReference type="RefSeq" id="WP_348261123.1">
    <property type="nucleotide sequence ID" value="NZ_CP121196.1"/>
</dbReference>
<organism evidence="2">
    <name type="scientific">Telmatobacter sp. DSM 110680</name>
    <dbReference type="NCBI Taxonomy" id="3036704"/>
    <lineage>
        <taxon>Bacteria</taxon>
        <taxon>Pseudomonadati</taxon>
        <taxon>Acidobacteriota</taxon>
        <taxon>Terriglobia</taxon>
        <taxon>Terriglobales</taxon>
        <taxon>Acidobacteriaceae</taxon>
        <taxon>Telmatobacter</taxon>
    </lineage>
</organism>
<feature type="compositionally biased region" description="Gly residues" evidence="1">
    <location>
        <begin position="128"/>
        <end position="138"/>
    </location>
</feature>
<proteinExistence type="predicted"/>
<evidence type="ECO:0000313" key="2">
    <source>
        <dbReference type="EMBL" id="XBH15891.1"/>
    </source>
</evidence>
<gene>
    <name evidence="2" type="ORF">P8935_15085</name>
</gene>
<dbReference type="AlphaFoldDB" id="A0AAU7DEX2"/>
<sequence length="185" mass="18213">MKLAVVADETIEIRHFSVEGITYAFDRIEGNAAHGSESGDGGGFHVDKGRFVGGGEAAFFGLVGYAGTGGEPELSGMGVAVEALTGSGIDDAGTIVSAASRDFGGEGARPADRDDEVDGPAVLDPGESAGGGGESGSSTGGNPLFFFSALGPKLDGAASGVWPTVDKGFQFAGHSGDDGDSGHGA</sequence>
<protein>
    <submittedName>
        <fullName evidence="2">Uncharacterized protein</fullName>
    </submittedName>
</protein>
<evidence type="ECO:0000256" key="1">
    <source>
        <dbReference type="SAM" id="MobiDB-lite"/>
    </source>
</evidence>
<feature type="region of interest" description="Disordered" evidence="1">
    <location>
        <begin position="101"/>
        <end position="138"/>
    </location>
</feature>
<reference evidence="2" key="1">
    <citation type="submission" date="2023-03" db="EMBL/GenBank/DDBJ databases">
        <title>Edaphobacter sp.</title>
        <authorList>
            <person name="Huber K.J."/>
            <person name="Papendorf J."/>
            <person name="Pilke C."/>
            <person name="Bunk B."/>
            <person name="Sproeer C."/>
            <person name="Pester M."/>
        </authorList>
    </citation>
    <scope>NUCLEOTIDE SEQUENCE</scope>
    <source>
        <strain evidence="2">DSM 110680</strain>
    </source>
</reference>
<accession>A0AAU7DEX2</accession>
<dbReference type="EMBL" id="CP121196">
    <property type="protein sequence ID" value="XBH15891.1"/>
    <property type="molecule type" value="Genomic_DNA"/>
</dbReference>